<evidence type="ECO:0000256" key="2">
    <source>
        <dbReference type="ARBA" id="ARBA00011233"/>
    </source>
</evidence>
<dbReference type="GO" id="GO:0009235">
    <property type="term" value="P:cobalamin metabolic process"/>
    <property type="evidence" value="ECO:0007669"/>
    <property type="project" value="UniProtKB-ARBA"/>
</dbReference>
<feature type="region of interest" description="Disordered" evidence="11">
    <location>
        <begin position="1"/>
        <end position="20"/>
    </location>
</feature>
<keyword evidence="5 10" id="KW-0067">ATP-binding</keyword>
<name>A0AAD3HCL0_9STRA</name>
<comment type="function">
    <text evidence="7">Converts cob(I)alamin to adenosylcobalamin (adenosylcob(III)alamin), a coenzyme for methylmalonyl-CoA mutase, therefore participates in the final step of the vitamin B12 conversion. Generates adenosylcobalamin (AdoCbl) and directly delivers the cofactor to MUT in a transfer that is stimulated by ATP-binding to MMAB and gated by MMAA.</text>
</comment>
<evidence type="ECO:0000313" key="14">
    <source>
        <dbReference type="Proteomes" id="UP001054902"/>
    </source>
</evidence>
<proteinExistence type="inferred from homology"/>
<dbReference type="Pfam" id="PF01923">
    <property type="entry name" value="Cob_adeno_trans"/>
    <property type="match status" value="1"/>
</dbReference>
<feature type="region of interest" description="Disordered" evidence="11">
    <location>
        <begin position="116"/>
        <end position="191"/>
    </location>
</feature>
<dbReference type="FunFam" id="1.20.1200.10:FF:000001">
    <property type="entry name" value="Cob(I)yrinic acid a,c-diamide adenosyltransferase"/>
    <property type="match status" value="1"/>
</dbReference>
<feature type="compositionally biased region" description="Acidic residues" evidence="11">
    <location>
        <begin position="120"/>
        <end position="132"/>
    </location>
</feature>
<dbReference type="SUPFAM" id="SSF89028">
    <property type="entry name" value="Cobalamin adenosyltransferase-like"/>
    <property type="match status" value="1"/>
</dbReference>
<sequence>MCTSNSSNSKMSQCSSKNCSSTPLLDIEDLHKDATLRKENTYTDPSTGFMVFTEYAHLKRGKCCGNACRHCPYGWEGVPSSKGKKAIRKIPKVRSGDGKRIQNLLQEIDDGVYFDKVDYSDSDSDSDSEDDDVGHSQEDGEKIDEEIIPVSEPIQDQDSQAKRKSGGRHGGKYTSKNVPYTRSGDSGTSVLLTGERRSKDDISFEAMGTVDELCSVVGVVHSFMLENTNPPEEYEYLQDWLLDIMSRLFDIGSHVAKPKRLKDDNDEDDEEIEFTPDGVGNGFDCNHVDLLEDWIDQMTNDLPELTHFILPTGTKVSAQLHVARCVCRRAERRVLPLVRDGVSDPNAAKYLNRLSDFFFTAARWSNFCDGVDEVQYRRPIRGARQRNRVTVALREEKKEP</sequence>
<keyword evidence="3 10" id="KW-0808">Transferase</keyword>
<dbReference type="Proteomes" id="UP001054902">
    <property type="component" value="Unassembled WGS sequence"/>
</dbReference>
<dbReference type="PANTHER" id="PTHR12213:SF0">
    <property type="entry name" value="CORRINOID ADENOSYLTRANSFERASE MMAB"/>
    <property type="match status" value="1"/>
</dbReference>
<evidence type="ECO:0000256" key="9">
    <source>
        <dbReference type="ARBA" id="ARBA00075216"/>
    </source>
</evidence>
<dbReference type="InterPro" id="IPR040807">
    <property type="entry name" value="DUF5522"/>
</dbReference>
<reference evidence="13 14" key="1">
    <citation type="journal article" date="2021" name="Sci. Rep.">
        <title>The genome of the diatom Chaetoceros tenuissimus carries an ancient integrated fragment of an extant virus.</title>
        <authorList>
            <person name="Hongo Y."/>
            <person name="Kimura K."/>
            <person name="Takaki Y."/>
            <person name="Yoshida Y."/>
            <person name="Baba S."/>
            <person name="Kobayashi G."/>
            <person name="Nagasaki K."/>
            <person name="Hano T."/>
            <person name="Tomaru Y."/>
        </authorList>
    </citation>
    <scope>NUCLEOTIDE SEQUENCE [LARGE SCALE GENOMIC DNA]</scope>
    <source>
        <strain evidence="13 14">NIES-3715</strain>
    </source>
</reference>
<dbReference type="GO" id="GO:0005524">
    <property type="term" value="F:ATP binding"/>
    <property type="evidence" value="ECO:0007669"/>
    <property type="project" value="UniProtKB-UniRule"/>
</dbReference>
<keyword evidence="14" id="KW-1185">Reference proteome</keyword>
<evidence type="ECO:0000256" key="10">
    <source>
        <dbReference type="RuleBase" id="RU366026"/>
    </source>
</evidence>
<organism evidence="13 14">
    <name type="scientific">Chaetoceros tenuissimus</name>
    <dbReference type="NCBI Taxonomy" id="426638"/>
    <lineage>
        <taxon>Eukaryota</taxon>
        <taxon>Sar</taxon>
        <taxon>Stramenopiles</taxon>
        <taxon>Ochrophyta</taxon>
        <taxon>Bacillariophyta</taxon>
        <taxon>Coscinodiscophyceae</taxon>
        <taxon>Chaetocerotophycidae</taxon>
        <taxon>Chaetocerotales</taxon>
        <taxon>Chaetocerotaceae</taxon>
        <taxon>Chaetoceros</taxon>
    </lineage>
</organism>
<comment type="caution">
    <text evidence="13">The sequence shown here is derived from an EMBL/GenBank/DDBJ whole genome shotgun (WGS) entry which is preliminary data.</text>
</comment>
<evidence type="ECO:0000256" key="4">
    <source>
        <dbReference type="ARBA" id="ARBA00022741"/>
    </source>
</evidence>
<dbReference type="AlphaFoldDB" id="A0AAD3HCL0"/>
<dbReference type="GO" id="GO:0008817">
    <property type="term" value="F:corrinoid adenosyltransferase activity"/>
    <property type="evidence" value="ECO:0007669"/>
    <property type="project" value="UniProtKB-ARBA"/>
</dbReference>
<dbReference type="InterPro" id="IPR016030">
    <property type="entry name" value="CblAdoTrfase-like"/>
</dbReference>
<feature type="compositionally biased region" description="Polar residues" evidence="11">
    <location>
        <begin position="174"/>
        <end position="191"/>
    </location>
</feature>
<dbReference type="EMBL" id="BLLK01000061">
    <property type="protein sequence ID" value="GFH58234.1"/>
    <property type="molecule type" value="Genomic_DNA"/>
</dbReference>
<keyword evidence="4 10" id="KW-0547">Nucleotide-binding</keyword>
<feature type="domain" description="Cobalamin adenosyltransferase-like" evidence="12">
    <location>
        <begin position="180"/>
        <end position="364"/>
    </location>
</feature>
<dbReference type="InterPro" id="IPR036451">
    <property type="entry name" value="CblAdoTrfase-like_sf"/>
</dbReference>
<evidence type="ECO:0000256" key="3">
    <source>
        <dbReference type="ARBA" id="ARBA00022679"/>
    </source>
</evidence>
<evidence type="ECO:0000256" key="8">
    <source>
        <dbReference type="ARBA" id="ARBA00071654"/>
    </source>
</evidence>
<evidence type="ECO:0000313" key="13">
    <source>
        <dbReference type="EMBL" id="GFH58234.1"/>
    </source>
</evidence>
<dbReference type="PANTHER" id="PTHR12213">
    <property type="entry name" value="CORRINOID ADENOSYLTRANSFERASE"/>
    <property type="match status" value="1"/>
</dbReference>
<protein>
    <recommendedName>
        <fullName evidence="8">Corrinoid adenosyltransferase MMAB</fullName>
    </recommendedName>
    <alternativeName>
        <fullName evidence="9">ATP:co(I)rrinoid adenosyltransferase MMAB</fullName>
    </alternativeName>
</protein>
<dbReference type="Pfam" id="PF17653">
    <property type="entry name" value="DUF5522"/>
    <property type="match status" value="1"/>
</dbReference>
<evidence type="ECO:0000259" key="12">
    <source>
        <dbReference type="Pfam" id="PF01923"/>
    </source>
</evidence>
<evidence type="ECO:0000256" key="1">
    <source>
        <dbReference type="ARBA" id="ARBA00007487"/>
    </source>
</evidence>
<dbReference type="NCBIfam" id="TIGR00636">
    <property type="entry name" value="PduO_Nterm"/>
    <property type="match status" value="1"/>
</dbReference>
<accession>A0AAD3HCL0</accession>
<comment type="similarity">
    <text evidence="1 10">Belongs to the Cob(I)alamin adenosyltransferase family.</text>
</comment>
<comment type="catalytic activity">
    <reaction evidence="6">
        <text>cob(I)alamin-[corrinoid adenosyltransferase] + ATP = apo-[corrinoid adenosyltransferase] + adenosylcob(III)alamin + triphosphate</text>
        <dbReference type="Rhea" id="RHEA:56796"/>
        <dbReference type="Rhea" id="RHEA-COMP:14743"/>
        <dbReference type="Rhea" id="RHEA-COMP:14744"/>
        <dbReference type="ChEBI" id="CHEBI:18036"/>
        <dbReference type="ChEBI" id="CHEBI:18408"/>
        <dbReference type="ChEBI" id="CHEBI:30616"/>
        <dbReference type="ChEBI" id="CHEBI:60488"/>
        <dbReference type="ChEBI" id="CHEBI:83228"/>
    </reaction>
    <physiologicalReaction direction="left-to-right" evidence="6">
        <dbReference type="Rhea" id="RHEA:56797"/>
    </physiologicalReaction>
</comment>
<feature type="compositionally biased region" description="Basic residues" evidence="11">
    <location>
        <begin position="162"/>
        <end position="171"/>
    </location>
</feature>
<evidence type="ECO:0000256" key="5">
    <source>
        <dbReference type="ARBA" id="ARBA00022840"/>
    </source>
</evidence>
<dbReference type="InterPro" id="IPR029499">
    <property type="entry name" value="PduO-typ"/>
</dbReference>
<evidence type="ECO:0000256" key="7">
    <source>
        <dbReference type="ARBA" id="ARBA00056747"/>
    </source>
</evidence>
<dbReference type="Gene3D" id="1.20.1200.10">
    <property type="entry name" value="Cobalamin adenosyltransferase-like"/>
    <property type="match status" value="1"/>
</dbReference>
<gene>
    <name evidence="13" type="ORF">CTEN210_14710</name>
</gene>
<evidence type="ECO:0000256" key="6">
    <source>
        <dbReference type="ARBA" id="ARBA00051988"/>
    </source>
</evidence>
<evidence type="ECO:0000256" key="11">
    <source>
        <dbReference type="SAM" id="MobiDB-lite"/>
    </source>
</evidence>
<comment type="subunit">
    <text evidence="2">Homotrimer.</text>
</comment>